<evidence type="ECO:0008006" key="4">
    <source>
        <dbReference type="Google" id="ProtNLM"/>
    </source>
</evidence>
<organism evidence="2 3">
    <name type="scientific">Elysia crispata</name>
    <name type="common">lettuce slug</name>
    <dbReference type="NCBI Taxonomy" id="231223"/>
    <lineage>
        <taxon>Eukaryota</taxon>
        <taxon>Metazoa</taxon>
        <taxon>Spiralia</taxon>
        <taxon>Lophotrochozoa</taxon>
        <taxon>Mollusca</taxon>
        <taxon>Gastropoda</taxon>
        <taxon>Heterobranchia</taxon>
        <taxon>Euthyneura</taxon>
        <taxon>Panpulmonata</taxon>
        <taxon>Sacoglossa</taxon>
        <taxon>Placobranchoidea</taxon>
        <taxon>Plakobranchidae</taxon>
        <taxon>Elysia</taxon>
    </lineage>
</organism>
<keyword evidence="3" id="KW-1185">Reference proteome</keyword>
<feature type="signal peptide" evidence="1">
    <location>
        <begin position="1"/>
        <end position="21"/>
    </location>
</feature>
<name>A0AAE1A6C9_9GAST</name>
<protein>
    <recommendedName>
        <fullName evidence="4">Reverse transcriptase domain-containing protein</fullName>
    </recommendedName>
</protein>
<dbReference type="AlphaFoldDB" id="A0AAE1A6C9"/>
<evidence type="ECO:0000313" key="3">
    <source>
        <dbReference type="Proteomes" id="UP001283361"/>
    </source>
</evidence>
<evidence type="ECO:0000313" key="2">
    <source>
        <dbReference type="EMBL" id="KAK3782045.1"/>
    </source>
</evidence>
<feature type="chain" id="PRO_5042295013" description="Reverse transcriptase domain-containing protein" evidence="1">
    <location>
        <begin position="22"/>
        <end position="165"/>
    </location>
</feature>
<keyword evidence="1" id="KW-0732">Signal</keyword>
<accession>A0AAE1A6C9</accession>
<dbReference type="EMBL" id="JAWDGP010002543">
    <property type="protein sequence ID" value="KAK3782045.1"/>
    <property type="molecule type" value="Genomic_DNA"/>
</dbReference>
<comment type="caution">
    <text evidence="2">The sequence shown here is derived from an EMBL/GenBank/DDBJ whole genome shotgun (WGS) entry which is preliminary data.</text>
</comment>
<reference evidence="2" key="1">
    <citation type="journal article" date="2023" name="G3 (Bethesda)">
        <title>A reference genome for the long-term kleptoplast-retaining sea slug Elysia crispata morphotype clarki.</title>
        <authorList>
            <person name="Eastman K.E."/>
            <person name="Pendleton A.L."/>
            <person name="Shaikh M.A."/>
            <person name="Suttiyut T."/>
            <person name="Ogas R."/>
            <person name="Tomko P."/>
            <person name="Gavelis G."/>
            <person name="Widhalm J.R."/>
            <person name="Wisecaver J.H."/>
        </authorList>
    </citation>
    <scope>NUCLEOTIDE SEQUENCE</scope>
    <source>
        <strain evidence="2">ECLA1</strain>
    </source>
</reference>
<sequence>MGCTISSILFVMALEVILKAAEDSAGSASPGSGCYVPPLKAFMEDTAIICSKEDETRRMLERLDVLMAWCRMNSNQRGLAVSQRVQKAVQQPQQRQWTNWDNAREKSLTWNEIWHMVRLRISFLIRSVHDFLPSNAKAASTQQLIMVELTVPYEDRMEEAHIYKR</sequence>
<dbReference type="Proteomes" id="UP001283361">
    <property type="component" value="Unassembled WGS sequence"/>
</dbReference>
<gene>
    <name evidence="2" type="ORF">RRG08_024545</name>
</gene>
<proteinExistence type="predicted"/>
<evidence type="ECO:0000256" key="1">
    <source>
        <dbReference type="SAM" id="SignalP"/>
    </source>
</evidence>